<organism evidence="2 3">
    <name type="scientific">Devosia algicola</name>
    <dbReference type="NCBI Taxonomy" id="3026418"/>
    <lineage>
        <taxon>Bacteria</taxon>
        <taxon>Pseudomonadati</taxon>
        <taxon>Pseudomonadota</taxon>
        <taxon>Alphaproteobacteria</taxon>
        <taxon>Hyphomicrobiales</taxon>
        <taxon>Devosiaceae</taxon>
        <taxon>Devosia</taxon>
    </lineage>
</organism>
<dbReference type="InterPro" id="IPR036291">
    <property type="entry name" value="NAD(P)-bd_dom_sf"/>
</dbReference>
<keyword evidence="3" id="KW-1185">Reference proteome</keyword>
<dbReference type="InterPro" id="IPR001509">
    <property type="entry name" value="Epimerase_deHydtase"/>
</dbReference>
<dbReference type="PANTHER" id="PTHR43245:SF58">
    <property type="entry name" value="BLL5923 PROTEIN"/>
    <property type="match status" value="1"/>
</dbReference>
<dbReference type="EMBL" id="CP118246">
    <property type="protein sequence ID" value="WDR01360.1"/>
    <property type="molecule type" value="Genomic_DNA"/>
</dbReference>
<dbReference type="Gene3D" id="3.40.50.720">
    <property type="entry name" value="NAD(P)-binding Rossmann-like Domain"/>
    <property type="match status" value="1"/>
</dbReference>
<reference evidence="2 3" key="1">
    <citation type="submission" date="2023-02" db="EMBL/GenBank/DDBJ databases">
        <title>Devosia algicola sp. nov., isolated from the phycosphere of marine algae.</title>
        <authorList>
            <person name="Kim J.M."/>
            <person name="Lee J.K."/>
            <person name="Choi B.J."/>
            <person name="Bayburt H."/>
            <person name="Jeon C.O."/>
        </authorList>
    </citation>
    <scope>NUCLEOTIDE SEQUENCE [LARGE SCALE GENOMIC DNA]</scope>
    <source>
        <strain evidence="2 3">G20-9</strain>
    </source>
</reference>
<dbReference type="PANTHER" id="PTHR43245">
    <property type="entry name" value="BIFUNCTIONAL POLYMYXIN RESISTANCE PROTEIN ARNA"/>
    <property type="match status" value="1"/>
</dbReference>
<accession>A0ABY7YJT2</accession>
<sequence>MTNKRILVTGATGFVGRHLVAALLARGSHLSLAVRSDQRVDPIVRSNELVRVICCGDLADAELSSAFTDIDRVVHVAGLAHVAKADADSAAAKFEKANVAATKSLVMESLRHDLRTFINISSIRSVAGNTSAVYITDDTNPAPDGEYGKSKLAAERIVSEQLGRHCMAISLRPPLIVGADARGNWANLQKLARSGLPLPFASIRNQRHYLSIQTLIEALCHLLDRPARPDQSGNYCIADPQPITLPALITQLRRGMGLGPRLFSCPPFVFDWIGAATGRRRQLAALTGPLHIDATRFNQTFEFESTLSLDEAIRISGAGFNSLARSTNSHRQDMR</sequence>
<evidence type="ECO:0000259" key="1">
    <source>
        <dbReference type="Pfam" id="PF01370"/>
    </source>
</evidence>
<evidence type="ECO:0000313" key="2">
    <source>
        <dbReference type="EMBL" id="WDR01360.1"/>
    </source>
</evidence>
<evidence type="ECO:0000313" key="3">
    <source>
        <dbReference type="Proteomes" id="UP001220530"/>
    </source>
</evidence>
<dbReference type="SUPFAM" id="SSF51735">
    <property type="entry name" value="NAD(P)-binding Rossmann-fold domains"/>
    <property type="match status" value="1"/>
</dbReference>
<dbReference type="Pfam" id="PF01370">
    <property type="entry name" value="Epimerase"/>
    <property type="match status" value="1"/>
</dbReference>
<feature type="domain" description="NAD-dependent epimerase/dehydratase" evidence="1">
    <location>
        <begin position="6"/>
        <end position="237"/>
    </location>
</feature>
<dbReference type="Proteomes" id="UP001220530">
    <property type="component" value="Chromosome"/>
</dbReference>
<name>A0ABY7YJT2_9HYPH</name>
<dbReference type="RefSeq" id="WP_282217771.1">
    <property type="nucleotide sequence ID" value="NZ_CP118246.1"/>
</dbReference>
<gene>
    <name evidence="2" type="ORF">PSQ19_11035</name>
</gene>
<proteinExistence type="predicted"/>
<protein>
    <submittedName>
        <fullName evidence="2">NAD-dependent epimerase/dehydratase family protein</fullName>
    </submittedName>
</protein>
<dbReference type="InterPro" id="IPR050177">
    <property type="entry name" value="Lipid_A_modif_metabolic_enz"/>
</dbReference>